<protein>
    <submittedName>
        <fullName evidence="1">Uncharacterized protein</fullName>
    </submittedName>
</protein>
<dbReference type="AlphaFoldDB" id="A0A7K1YBR6"/>
<comment type="caution">
    <text evidence="1">The sequence shown here is derived from an EMBL/GenBank/DDBJ whole genome shotgun (WGS) entry which is preliminary data.</text>
</comment>
<evidence type="ECO:0000313" key="1">
    <source>
        <dbReference type="EMBL" id="MXV51529.1"/>
    </source>
</evidence>
<proteinExistence type="predicted"/>
<keyword evidence="2" id="KW-1185">Reference proteome</keyword>
<evidence type="ECO:0000313" key="2">
    <source>
        <dbReference type="Proteomes" id="UP000466586"/>
    </source>
</evidence>
<reference evidence="1 2" key="1">
    <citation type="submission" date="2019-11" db="EMBL/GenBank/DDBJ databases">
        <title>Pedobacter sp. HMF7647 Genome sequencing and assembly.</title>
        <authorList>
            <person name="Kang H."/>
            <person name="Kim H."/>
            <person name="Joh K."/>
        </authorList>
    </citation>
    <scope>NUCLEOTIDE SEQUENCE [LARGE SCALE GENOMIC DNA]</scope>
    <source>
        <strain evidence="1 2">HMF7647</strain>
    </source>
</reference>
<dbReference type="EMBL" id="WVHT01000004">
    <property type="protein sequence ID" value="MXV51529.1"/>
    <property type="molecule type" value="Genomic_DNA"/>
</dbReference>
<name>A0A7K1YBR6_9SPHI</name>
<accession>A0A7K1YBR6</accession>
<sequence>MKDSFNKYYRVFKNDTAITEVSTNDFKPLMREQVNADQLNEPNSSSLSSRAYSLPADKAMFYGYKTRKQAVEMARKGALSYMNMLAGLAAEGLKMLKQYRIDHYEDLNFNLVKVNNQG</sequence>
<organism evidence="1 2">
    <name type="scientific">Hufsiella arboris</name>
    <dbReference type="NCBI Taxonomy" id="2695275"/>
    <lineage>
        <taxon>Bacteria</taxon>
        <taxon>Pseudomonadati</taxon>
        <taxon>Bacteroidota</taxon>
        <taxon>Sphingobacteriia</taxon>
        <taxon>Sphingobacteriales</taxon>
        <taxon>Sphingobacteriaceae</taxon>
        <taxon>Hufsiella</taxon>
    </lineage>
</organism>
<gene>
    <name evidence="1" type="ORF">GS399_11155</name>
</gene>
<dbReference type="RefSeq" id="WP_160844696.1">
    <property type="nucleotide sequence ID" value="NZ_WVHT01000004.1"/>
</dbReference>
<dbReference type="Proteomes" id="UP000466586">
    <property type="component" value="Unassembled WGS sequence"/>
</dbReference>